<comment type="subcellular location">
    <subcellularLocation>
        <location evidence="1">Cell membrane</location>
        <topology evidence="1">Multi-pass membrane protein</topology>
    </subcellularLocation>
</comment>
<dbReference type="GO" id="GO:0007165">
    <property type="term" value="P:signal transduction"/>
    <property type="evidence" value="ECO:0007669"/>
    <property type="project" value="UniProtKB-KW"/>
</dbReference>
<evidence type="ECO:0000313" key="13">
    <source>
        <dbReference type="Proteomes" id="UP001165292"/>
    </source>
</evidence>
<dbReference type="GO" id="GO:0006935">
    <property type="term" value="P:chemotaxis"/>
    <property type="evidence" value="ECO:0007669"/>
    <property type="project" value="UniProtKB-KW"/>
</dbReference>
<protein>
    <submittedName>
        <fullName evidence="12">Methyl-accepting chemotaxis protein</fullName>
    </submittedName>
</protein>
<keyword evidence="3" id="KW-0145">Chemotaxis</keyword>
<dbReference type="SMART" id="SM00304">
    <property type="entry name" value="HAMP"/>
    <property type="match status" value="1"/>
</dbReference>
<evidence type="ECO:0000256" key="3">
    <source>
        <dbReference type="ARBA" id="ARBA00022500"/>
    </source>
</evidence>
<dbReference type="PANTHER" id="PTHR32089">
    <property type="entry name" value="METHYL-ACCEPTING CHEMOTAXIS PROTEIN MCPB"/>
    <property type="match status" value="1"/>
</dbReference>
<dbReference type="Pfam" id="PF00015">
    <property type="entry name" value="MCPsignal"/>
    <property type="match status" value="1"/>
</dbReference>
<keyword evidence="5" id="KW-1133">Transmembrane helix</keyword>
<dbReference type="PROSITE" id="PS50111">
    <property type="entry name" value="CHEMOTAXIS_TRANSDUC_2"/>
    <property type="match status" value="1"/>
</dbReference>
<dbReference type="GO" id="GO:0004888">
    <property type="term" value="F:transmembrane signaling receptor activity"/>
    <property type="evidence" value="ECO:0007669"/>
    <property type="project" value="InterPro"/>
</dbReference>
<gene>
    <name evidence="12" type="ORF">NJF43_00610</name>
</gene>
<name>A0AA41WK45_9GAMM</name>
<dbReference type="RefSeq" id="WP_253162033.1">
    <property type="nucleotide sequence ID" value="NZ_JAMYBS010000001.1"/>
</dbReference>
<evidence type="ECO:0000256" key="6">
    <source>
        <dbReference type="ARBA" id="ARBA00023136"/>
    </source>
</evidence>
<dbReference type="SMART" id="SM00283">
    <property type="entry name" value="MA"/>
    <property type="match status" value="1"/>
</dbReference>
<dbReference type="Pfam" id="PF02743">
    <property type="entry name" value="dCache_1"/>
    <property type="match status" value="1"/>
</dbReference>
<evidence type="ECO:0000256" key="8">
    <source>
        <dbReference type="ARBA" id="ARBA00029447"/>
    </source>
</evidence>
<proteinExistence type="inferred from homology"/>
<feature type="domain" description="Methyl-accepting transducer" evidence="10">
    <location>
        <begin position="396"/>
        <end position="632"/>
    </location>
</feature>
<feature type="domain" description="HAMP" evidence="11">
    <location>
        <begin position="337"/>
        <end position="391"/>
    </location>
</feature>
<evidence type="ECO:0000256" key="4">
    <source>
        <dbReference type="ARBA" id="ARBA00022692"/>
    </source>
</evidence>
<evidence type="ECO:0000256" key="5">
    <source>
        <dbReference type="ARBA" id="ARBA00022989"/>
    </source>
</evidence>
<dbReference type="CDD" id="cd06225">
    <property type="entry name" value="HAMP"/>
    <property type="match status" value="1"/>
</dbReference>
<evidence type="ECO:0000256" key="2">
    <source>
        <dbReference type="ARBA" id="ARBA00022475"/>
    </source>
</evidence>
<dbReference type="PANTHER" id="PTHR32089:SF119">
    <property type="entry name" value="METHYL-ACCEPTING CHEMOTAXIS PROTEIN CTPL"/>
    <property type="match status" value="1"/>
</dbReference>
<keyword evidence="4" id="KW-0812">Transmembrane</keyword>
<evidence type="ECO:0000256" key="7">
    <source>
        <dbReference type="ARBA" id="ARBA00023224"/>
    </source>
</evidence>
<dbReference type="InterPro" id="IPR003660">
    <property type="entry name" value="HAMP_dom"/>
</dbReference>
<dbReference type="CDD" id="cd11386">
    <property type="entry name" value="MCP_signal"/>
    <property type="match status" value="1"/>
</dbReference>
<dbReference type="Pfam" id="PF00672">
    <property type="entry name" value="HAMP"/>
    <property type="match status" value="1"/>
</dbReference>
<dbReference type="FunFam" id="1.10.287.950:FF:000001">
    <property type="entry name" value="Methyl-accepting chemotaxis sensory transducer"/>
    <property type="match status" value="1"/>
</dbReference>
<evidence type="ECO:0000256" key="9">
    <source>
        <dbReference type="PROSITE-ProRule" id="PRU00284"/>
    </source>
</evidence>
<keyword evidence="7 9" id="KW-0807">Transducer</keyword>
<reference evidence="12" key="1">
    <citation type="submission" date="2022-06" db="EMBL/GenBank/DDBJ databases">
        <title>Detection of beta-lactamases in bacteria of animal origin.</title>
        <authorList>
            <person name="Mlynarcik P."/>
            <person name="Zdarska V."/>
            <person name="Chudobova H."/>
            <person name="Prochazkova P."/>
            <person name="Hricova K."/>
            <person name="Mezerova K."/>
            <person name="Bardon J."/>
            <person name="Dolejska M."/>
            <person name="Sukkar I."/>
            <person name="Kolar M."/>
        </authorList>
    </citation>
    <scope>NUCLEOTIDE SEQUENCE</scope>
    <source>
        <strain evidence="12">S 300-3</strain>
    </source>
</reference>
<comment type="caution">
    <text evidence="12">The sequence shown here is derived from an EMBL/GenBank/DDBJ whole genome shotgun (WGS) entry which is preliminary data.</text>
</comment>
<dbReference type="Gene3D" id="3.30.450.20">
    <property type="entry name" value="PAS domain"/>
    <property type="match status" value="1"/>
</dbReference>
<dbReference type="SUPFAM" id="SSF58104">
    <property type="entry name" value="Methyl-accepting chemotaxis protein (MCP) signaling domain"/>
    <property type="match status" value="1"/>
</dbReference>
<evidence type="ECO:0000256" key="1">
    <source>
        <dbReference type="ARBA" id="ARBA00004651"/>
    </source>
</evidence>
<evidence type="ECO:0000313" key="12">
    <source>
        <dbReference type="EMBL" id="MCO7543256.1"/>
    </source>
</evidence>
<evidence type="ECO:0000259" key="11">
    <source>
        <dbReference type="PROSITE" id="PS50885"/>
    </source>
</evidence>
<dbReference type="EMBL" id="JAMYBS010000001">
    <property type="protein sequence ID" value="MCO7543256.1"/>
    <property type="molecule type" value="Genomic_DNA"/>
</dbReference>
<dbReference type="Proteomes" id="UP001165292">
    <property type="component" value="Unassembled WGS sequence"/>
</dbReference>
<keyword evidence="6" id="KW-0472">Membrane</keyword>
<dbReference type="PROSITE" id="PS50885">
    <property type="entry name" value="HAMP"/>
    <property type="match status" value="1"/>
</dbReference>
<keyword evidence="2" id="KW-1003">Cell membrane</keyword>
<dbReference type="PRINTS" id="PR00260">
    <property type="entry name" value="CHEMTRNSDUCR"/>
</dbReference>
<accession>A0AA41WK45</accession>
<dbReference type="CDD" id="cd12913">
    <property type="entry name" value="PDC1_MCP_like"/>
    <property type="match status" value="1"/>
</dbReference>
<dbReference type="AlphaFoldDB" id="A0AA41WK45"/>
<comment type="similarity">
    <text evidence="8">Belongs to the methyl-accepting chemotaxis (MCP) protein family.</text>
</comment>
<dbReference type="InterPro" id="IPR033479">
    <property type="entry name" value="dCache_1"/>
</dbReference>
<dbReference type="Gene3D" id="1.10.287.950">
    <property type="entry name" value="Methyl-accepting chemotaxis protein"/>
    <property type="match status" value="1"/>
</dbReference>
<dbReference type="GO" id="GO:0005886">
    <property type="term" value="C:plasma membrane"/>
    <property type="evidence" value="ECO:0007669"/>
    <property type="project" value="UniProtKB-SubCell"/>
</dbReference>
<dbReference type="InterPro" id="IPR004090">
    <property type="entry name" value="Chemotax_Me-accpt_rcpt"/>
</dbReference>
<sequence length="664" mass="69980">MFSLPTRIASRMTLGVLLLLLLTALAIFAVMALGGKPKLVATGTAAAAQSASALARQLAIQLSRIEGTTAAMAHLAETMPNDVTLASSTLPNLIDAQGDESIAGGGLWPEPNAFTPGATRRSFFWARNGSGGLEYSDDYNASQTASYHGESWYTDARSAAPGRCVWSDGYLDTVSGVAMTTCSVPYRREGVFAGVATLDLKLDGLARFLEANGGVTGGYAFAVDQAGNLLFYPGLKASGGLPTLADLGREKPWLKPVADAVAARSSDKQPIFLEHDGLVDGPVYVTLETMPGTGWRVGLVTSEAKVTGLADELTGQVLMFLLPLMALLLGIAWFAGKRLLAQLEETTEQIERLGQGGGRDDAQLEIHRADELGTLRGAVNRYAGSLRDMLQRIADESASLERQADDLAKLSIGLADRAEVQRQDNTLLATAITEMSASAAEVAQNTTDCSDTARQSLSAAEQGQDQVRRNSEAIGGLAGNINDAASAITQLGQDIERVGVVLDVIKSISEQTNLLALNAAIEAARAGEQGRGFAVVADEVRTLAGRTQNSADEIQQMITQLRQASTQAVSTMQSGAQRTHDAVLQANGVAGTLGDTVTSFDDIVQRAQQIAVAAQQQSHVTQEINELAVRIHTASEEGARDAATLRELGQGMLAISQRLAGMSR</sequence>
<dbReference type="InterPro" id="IPR004089">
    <property type="entry name" value="MCPsignal_dom"/>
</dbReference>
<organism evidence="12 13">
    <name type="scientific">Stutzerimonas nitrititolerans</name>
    <dbReference type="NCBI Taxonomy" id="2482751"/>
    <lineage>
        <taxon>Bacteria</taxon>
        <taxon>Pseudomonadati</taxon>
        <taxon>Pseudomonadota</taxon>
        <taxon>Gammaproteobacteria</taxon>
        <taxon>Pseudomonadales</taxon>
        <taxon>Pseudomonadaceae</taxon>
        <taxon>Stutzerimonas</taxon>
    </lineage>
</organism>
<evidence type="ECO:0000259" key="10">
    <source>
        <dbReference type="PROSITE" id="PS50111"/>
    </source>
</evidence>